<dbReference type="Pfam" id="PF00672">
    <property type="entry name" value="HAMP"/>
    <property type="match status" value="1"/>
</dbReference>
<dbReference type="PANTHER" id="PTHR43531">
    <property type="entry name" value="PROTEIN ICFG"/>
    <property type="match status" value="1"/>
</dbReference>
<feature type="domain" description="HAMP" evidence="8">
    <location>
        <begin position="215"/>
        <end position="267"/>
    </location>
</feature>
<evidence type="ECO:0000256" key="1">
    <source>
        <dbReference type="ARBA" id="ARBA00004370"/>
    </source>
</evidence>
<feature type="transmembrane region" description="Helical" evidence="6">
    <location>
        <begin position="191"/>
        <end position="213"/>
    </location>
</feature>
<dbReference type="InterPro" id="IPR024478">
    <property type="entry name" value="HlyB_4HB_MCP"/>
</dbReference>
<dbReference type="GO" id="GO:0004888">
    <property type="term" value="F:transmembrane signaling receptor activity"/>
    <property type="evidence" value="ECO:0007669"/>
    <property type="project" value="InterPro"/>
</dbReference>
<keyword evidence="6" id="KW-0812">Transmembrane</keyword>
<dbReference type="SUPFAM" id="SSF58104">
    <property type="entry name" value="Methyl-accepting chemotaxis protein (MCP) signaling domain"/>
    <property type="match status" value="1"/>
</dbReference>
<comment type="similarity">
    <text evidence="3">Belongs to the methyl-accepting chemotaxis (MCP) protein family.</text>
</comment>
<name>A0A7Z2GNP4_9BURK</name>
<evidence type="ECO:0000256" key="2">
    <source>
        <dbReference type="ARBA" id="ARBA00022481"/>
    </source>
</evidence>
<dbReference type="GO" id="GO:0006935">
    <property type="term" value="P:chemotaxis"/>
    <property type="evidence" value="ECO:0007669"/>
    <property type="project" value="InterPro"/>
</dbReference>
<evidence type="ECO:0000313" key="10">
    <source>
        <dbReference type="Proteomes" id="UP000433577"/>
    </source>
</evidence>
<keyword evidence="2" id="KW-0488">Methylation</keyword>
<keyword evidence="10" id="KW-1185">Reference proteome</keyword>
<dbReference type="OrthoDB" id="8997805at2"/>
<evidence type="ECO:0000256" key="3">
    <source>
        <dbReference type="ARBA" id="ARBA00029447"/>
    </source>
</evidence>
<dbReference type="Pfam" id="PF12729">
    <property type="entry name" value="4HB_MCP_1"/>
    <property type="match status" value="1"/>
</dbReference>
<accession>A0A7Z2GNP4</accession>
<dbReference type="FunFam" id="1.10.287.950:FF:000001">
    <property type="entry name" value="Methyl-accepting chemotaxis sensory transducer"/>
    <property type="match status" value="1"/>
</dbReference>
<feature type="region of interest" description="Disordered" evidence="5">
    <location>
        <begin position="541"/>
        <end position="582"/>
    </location>
</feature>
<dbReference type="CDD" id="cd06225">
    <property type="entry name" value="HAMP"/>
    <property type="match status" value="1"/>
</dbReference>
<dbReference type="Gene3D" id="1.10.287.950">
    <property type="entry name" value="Methyl-accepting chemotaxis protein"/>
    <property type="match status" value="1"/>
</dbReference>
<dbReference type="RefSeq" id="WP_158955280.1">
    <property type="nucleotide sequence ID" value="NZ_CP046915.1"/>
</dbReference>
<dbReference type="PANTHER" id="PTHR43531:SF14">
    <property type="entry name" value="METHYL-ACCEPTING CHEMOTAXIS PROTEIN I-RELATED"/>
    <property type="match status" value="1"/>
</dbReference>
<dbReference type="InterPro" id="IPR004090">
    <property type="entry name" value="Chemotax_Me-accpt_rcpt"/>
</dbReference>
<protein>
    <submittedName>
        <fullName evidence="9">HAMP domain-containing protein</fullName>
    </submittedName>
</protein>
<dbReference type="Proteomes" id="UP000433577">
    <property type="component" value="Chromosome 3"/>
</dbReference>
<dbReference type="InterPro" id="IPR003660">
    <property type="entry name" value="HAMP_dom"/>
</dbReference>
<evidence type="ECO:0000256" key="5">
    <source>
        <dbReference type="SAM" id="MobiDB-lite"/>
    </source>
</evidence>
<dbReference type="InterPro" id="IPR051310">
    <property type="entry name" value="MCP_chemotaxis"/>
</dbReference>
<keyword evidence="6" id="KW-0472">Membrane</keyword>
<evidence type="ECO:0000259" key="8">
    <source>
        <dbReference type="PROSITE" id="PS50885"/>
    </source>
</evidence>
<dbReference type="PRINTS" id="PR00260">
    <property type="entry name" value="CHEMTRNSDUCR"/>
</dbReference>
<gene>
    <name evidence="9" type="ORF">FAZ98_25550</name>
</gene>
<reference evidence="9 10" key="1">
    <citation type="submission" date="2019-12" db="EMBL/GenBank/DDBJ databases">
        <title>Paraburkholderia acidiphila 7Q-K02 sp. nov and Paraburkholderia acidisoli DHF22 sp. nov., two strains isolated from forest soil.</title>
        <authorList>
            <person name="Gao Z."/>
            <person name="Qiu L."/>
        </authorList>
    </citation>
    <scope>NUCLEOTIDE SEQUENCE [LARGE SCALE GENOMIC DNA]</scope>
    <source>
        <strain evidence="9 10">DHF22</strain>
    </source>
</reference>
<dbReference type="GO" id="GO:0007165">
    <property type="term" value="P:signal transduction"/>
    <property type="evidence" value="ECO:0007669"/>
    <property type="project" value="UniProtKB-KW"/>
</dbReference>
<evidence type="ECO:0000256" key="6">
    <source>
        <dbReference type="SAM" id="Phobius"/>
    </source>
</evidence>
<dbReference type="Pfam" id="PF00015">
    <property type="entry name" value="MCPsignal"/>
    <property type="match status" value="1"/>
</dbReference>
<feature type="domain" description="Methyl-accepting transducer" evidence="7">
    <location>
        <begin position="272"/>
        <end position="501"/>
    </location>
</feature>
<evidence type="ECO:0000259" key="7">
    <source>
        <dbReference type="PROSITE" id="PS50111"/>
    </source>
</evidence>
<keyword evidence="4" id="KW-0807">Transducer</keyword>
<dbReference type="AlphaFoldDB" id="A0A7Z2GNP4"/>
<evidence type="ECO:0000256" key="4">
    <source>
        <dbReference type="PROSITE-ProRule" id="PRU00284"/>
    </source>
</evidence>
<dbReference type="PROSITE" id="PS50885">
    <property type="entry name" value="HAMP"/>
    <property type="match status" value="1"/>
</dbReference>
<comment type="subcellular location">
    <subcellularLocation>
        <location evidence="1">Membrane</location>
    </subcellularLocation>
</comment>
<dbReference type="GO" id="GO:0005886">
    <property type="term" value="C:plasma membrane"/>
    <property type="evidence" value="ECO:0007669"/>
    <property type="project" value="TreeGrafter"/>
</dbReference>
<organism evidence="9 10">
    <name type="scientific">Paraburkholderia acidisoli</name>
    <dbReference type="NCBI Taxonomy" id="2571748"/>
    <lineage>
        <taxon>Bacteria</taxon>
        <taxon>Pseudomonadati</taxon>
        <taxon>Pseudomonadota</taxon>
        <taxon>Betaproteobacteria</taxon>
        <taxon>Burkholderiales</taxon>
        <taxon>Burkholderiaceae</taxon>
        <taxon>Paraburkholderia</taxon>
    </lineage>
</organism>
<dbReference type="SMART" id="SM00283">
    <property type="entry name" value="MA"/>
    <property type="match status" value="1"/>
</dbReference>
<evidence type="ECO:0000313" key="9">
    <source>
        <dbReference type="EMBL" id="QGZ65145.1"/>
    </source>
</evidence>
<proteinExistence type="inferred from homology"/>
<dbReference type="EMBL" id="CP046915">
    <property type="protein sequence ID" value="QGZ65145.1"/>
    <property type="molecule type" value="Genomic_DNA"/>
</dbReference>
<sequence>MSFLTRLKIGPRLGAAFAMVLLLLGAVGGIGLIQASRIFGGTTEIAQNWLPSVEALGNLHGLADDVRRASLRMIIVGNGPDQAKLHEQHEQSVKQFGAALDGYAKLVSSPEERKLFDDLGVAWQHYLDDDRKVEALANSADVNSAEQRVAVTTASAQSFQVALDLIKQDVALNHAGSTAQVAEAKGAYQAAFAWIAVLTVIAIGFGAVLAFFITRSITGPMARAVEVAETVARGDLTTQIEVQGRDEASQLLAALRHMNERLVDLVGRVRTSSEGIATAAAEIAAGNTDLSQRTEEQAASLEETAASMEELTATVKQNADNATQGNTLAGQASQTATRGGDVVGRVVDTMRDISHSSEQVAQIISVIEGIAFQTNILALNAAVEAARAGEQGRGFAVVAGEVRTLAQRSATAAKEIKDLITVSVDRVNNGTALVDDAGRTMSEIVHSVKRVADLMNEISAASGEQRTGIEQVNTAVTQMDEVTQQNAALVEQASAAAQSMSSQAGALRELVSVFNIGNATAKSSAPAFAQTVASAAIQRAAAKPARRPAPRRAPASVAAPRVERREPAAAVAATSDNDWETF</sequence>
<keyword evidence="6" id="KW-1133">Transmembrane helix</keyword>
<dbReference type="KEGG" id="pacs:FAZ98_25550"/>
<dbReference type="PROSITE" id="PS50111">
    <property type="entry name" value="CHEMOTAXIS_TRANSDUC_2"/>
    <property type="match status" value="1"/>
</dbReference>
<dbReference type="SMART" id="SM00304">
    <property type="entry name" value="HAMP"/>
    <property type="match status" value="1"/>
</dbReference>
<dbReference type="InterPro" id="IPR004089">
    <property type="entry name" value="MCPsignal_dom"/>
</dbReference>
<dbReference type="CDD" id="cd11386">
    <property type="entry name" value="MCP_signal"/>
    <property type="match status" value="1"/>
</dbReference>